<evidence type="ECO:0000256" key="3">
    <source>
        <dbReference type="ARBA" id="ARBA00022989"/>
    </source>
</evidence>
<dbReference type="Proteomes" id="UP000238261">
    <property type="component" value="Unassembled WGS sequence"/>
</dbReference>
<dbReference type="EMBL" id="MDEG01000038">
    <property type="protein sequence ID" value="PPU94393.1"/>
    <property type="molecule type" value="Genomic_DNA"/>
</dbReference>
<dbReference type="PANTHER" id="PTHR43394:SF1">
    <property type="entry name" value="ATP-BINDING CASSETTE SUB-FAMILY B MEMBER 10, MITOCHONDRIAL"/>
    <property type="match status" value="1"/>
</dbReference>
<feature type="transmembrane region" description="Helical" evidence="5">
    <location>
        <begin position="74"/>
        <end position="92"/>
    </location>
</feature>
<evidence type="ECO:0000256" key="5">
    <source>
        <dbReference type="SAM" id="Phobius"/>
    </source>
</evidence>
<keyword evidence="3 5" id="KW-1133">Transmembrane helix</keyword>
<dbReference type="SUPFAM" id="SSF90123">
    <property type="entry name" value="ABC transporter transmembrane region"/>
    <property type="match status" value="1"/>
</dbReference>
<evidence type="ECO:0000313" key="7">
    <source>
        <dbReference type="EMBL" id="PPU94393.1"/>
    </source>
</evidence>
<feature type="transmembrane region" description="Helical" evidence="5">
    <location>
        <begin position="35"/>
        <end position="54"/>
    </location>
</feature>
<evidence type="ECO:0000313" key="8">
    <source>
        <dbReference type="Proteomes" id="UP000238261"/>
    </source>
</evidence>
<dbReference type="PROSITE" id="PS50929">
    <property type="entry name" value="ABC_TM1F"/>
    <property type="match status" value="1"/>
</dbReference>
<dbReference type="InterPro" id="IPR011527">
    <property type="entry name" value="ABC1_TM_dom"/>
</dbReference>
<dbReference type="OrthoDB" id="9806127at2"/>
<dbReference type="PANTHER" id="PTHR43394">
    <property type="entry name" value="ATP-DEPENDENT PERMEASE MDL1, MITOCHONDRIAL"/>
    <property type="match status" value="1"/>
</dbReference>
<sequence length="223" mass="25135">MGGRFLNSGSKDDLAEQPLLLLLKRFWHDFVGRQWSAVVLAASLMVMSVLLQLPVPLLTMRIIDVVVGAQPFSIVNQLTLALVALVILRHVFSYINENVTLQLKESIILDIQARLYRHLQALPLRFYTKKHSTYLQSRVMNDSRAIEGALVRTFITIAVNALTFLVGAAIILNIHYQMGFVLLFTVIPFGCIRFFANKRMRALSAEMQEKQATTSAVISERSC</sequence>
<dbReference type="CDD" id="cd07346">
    <property type="entry name" value="ABC_6TM_exporters"/>
    <property type="match status" value="1"/>
</dbReference>
<keyword evidence="7" id="KW-0067">ATP-binding</keyword>
<evidence type="ECO:0000256" key="2">
    <source>
        <dbReference type="ARBA" id="ARBA00022692"/>
    </source>
</evidence>
<dbReference type="Gene3D" id="1.20.1560.10">
    <property type="entry name" value="ABC transporter type 1, transmembrane domain"/>
    <property type="match status" value="1"/>
</dbReference>
<feature type="transmembrane region" description="Helical" evidence="5">
    <location>
        <begin position="149"/>
        <end position="172"/>
    </location>
</feature>
<proteinExistence type="predicted"/>
<keyword evidence="2 5" id="KW-0812">Transmembrane</keyword>
<protein>
    <submittedName>
        <fullName evidence="7">ABC transporter ATP-binding protein</fullName>
    </submittedName>
</protein>
<reference evidence="8" key="1">
    <citation type="submission" date="2016-08" db="EMBL/GenBank/DDBJ databases">
        <authorList>
            <person name="Merda D."/>
            <person name="Briand M."/>
            <person name="Taghouti G."/>
            <person name="Carrere S."/>
            <person name="Gouzy J."/>
            <person name="Portier P."/>
            <person name="Jacques M.-A."/>
            <person name="Fischer-Le Saux M."/>
        </authorList>
    </citation>
    <scope>NUCLEOTIDE SEQUENCE [LARGE SCALE GENOMIC DNA]</scope>
    <source>
        <strain evidence="8">CFBP1156</strain>
    </source>
</reference>
<keyword evidence="4 5" id="KW-0472">Membrane</keyword>
<dbReference type="InterPro" id="IPR036640">
    <property type="entry name" value="ABC1_TM_sf"/>
</dbReference>
<comment type="caution">
    <text evidence="7">The sequence shown here is derived from an EMBL/GenBank/DDBJ whole genome shotgun (WGS) entry which is preliminary data.</text>
</comment>
<dbReference type="RefSeq" id="WP_046979403.1">
    <property type="nucleotide sequence ID" value="NZ_CP043476.1"/>
</dbReference>
<dbReference type="GO" id="GO:0005524">
    <property type="term" value="F:ATP binding"/>
    <property type="evidence" value="ECO:0007669"/>
    <property type="project" value="UniProtKB-KW"/>
</dbReference>
<evidence type="ECO:0000259" key="6">
    <source>
        <dbReference type="PROSITE" id="PS50929"/>
    </source>
</evidence>
<organism evidence="7 8">
    <name type="scientific">Xanthomonas hyacinthi</name>
    <dbReference type="NCBI Taxonomy" id="56455"/>
    <lineage>
        <taxon>Bacteria</taxon>
        <taxon>Pseudomonadati</taxon>
        <taxon>Pseudomonadota</taxon>
        <taxon>Gammaproteobacteria</taxon>
        <taxon>Lysobacterales</taxon>
        <taxon>Lysobacteraceae</taxon>
        <taxon>Xanthomonas</taxon>
    </lineage>
</organism>
<keyword evidence="8" id="KW-1185">Reference proteome</keyword>
<feature type="transmembrane region" description="Helical" evidence="5">
    <location>
        <begin position="178"/>
        <end position="196"/>
    </location>
</feature>
<evidence type="ECO:0000256" key="1">
    <source>
        <dbReference type="ARBA" id="ARBA00004651"/>
    </source>
</evidence>
<name>A0A2S7EPC3_9XANT</name>
<evidence type="ECO:0000256" key="4">
    <source>
        <dbReference type="ARBA" id="ARBA00023136"/>
    </source>
</evidence>
<accession>A0A2S7EPC3</accession>
<gene>
    <name evidence="7" type="ORF">XhyaCFBP1156_20200</name>
</gene>
<dbReference type="InterPro" id="IPR039421">
    <property type="entry name" value="Type_1_exporter"/>
</dbReference>
<keyword evidence="7" id="KW-0547">Nucleotide-binding</keyword>
<dbReference type="Pfam" id="PF00664">
    <property type="entry name" value="ABC_membrane"/>
    <property type="match status" value="1"/>
</dbReference>
<dbReference type="GO" id="GO:0015421">
    <property type="term" value="F:ABC-type oligopeptide transporter activity"/>
    <property type="evidence" value="ECO:0007669"/>
    <property type="project" value="TreeGrafter"/>
</dbReference>
<dbReference type="AlphaFoldDB" id="A0A2S7EPC3"/>
<dbReference type="GO" id="GO:0005886">
    <property type="term" value="C:plasma membrane"/>
    <property type="evidence" value="ECO:0007669"/>
    <property type="project" value="UniProtKB-SubCell"/>
</dbReference>
<feature type="domain" description="ABC transmembrane type-1" evidence="6">
    <location>
        <begin position="39"/>
        <end position="220"/>
    </location>
</feature>
<comment type="subcellular location">
    <subcellularLocation>
        <location evidence="1">Cell membrane</location>
        <topology evidence="1">Multi-pass membrane protein</topology>
    </subcellularLocation>
</comment>